<dbReference type="GO" id="GO:0016251">
    <property type="term" value="F:RNA polymerase II general transcription initiation factor activity"/>
    <property type="evidence" value="ECO:0007669"/>
    <property type="project" value="InterPro"/>
</dbReference>
<accession>A0A314YWU3</accession>
<dbReference type="PANTHER" id="PTHR13900">
    <property type="entry name" value="TRANSCRIPTION INITIATION FACTOR TFIID"/>
    <property type="match status" value="1"/>
</dbReference>
<proteinExistence type="predicted"/>
<dbReference type="GO" id="GO:0004402">
    <property type="term" value="F:histone acetyltransferase activity"/>
    <property type="evidence" value="ECO:0007669"/>
    <property type="project" value="InterPro"/>
</dbReference>
<name>A0A314YWU3_PRUYE</name>
<feature type="compositionally biased region" description="Basic and acidic residues" evidence="1">
    <location>
        <begin position="215"/>
        <end position="230"/>
    </location>
</feature>
<protein>
    <submittedName>
        <fullName evidence="2">Uncharacterized protein</fullName>
    </submittedName>
</protein>
<dbReference type="GO" id="GO:0005669">
    <property type="term" value="C:transcription factor TFIID complex"/>
    <property type="evidence" value="ECO:0007669"/>
    <property type="project" value="InterPro"/>
</dbReference>
<dbReference type="GO" id="GO:0017025">
    <property type="term" value="F:TBP-class protein binding"/>
    <property type="evidence" value="ECO:0007669"/>
    <property type="project" value="InterPro"/>
</dbReference>
<evidence type="ECO:0000256" key="1">
    <source>
        <dbReference type="SAM" id="MobiDB-lite"/>
    </source>
</evidence>
<dbReference type="GO" id="GO:0051123">
    <property type="term" value="P:RNA polymerase II preinitiation complex assembly"/>
    <property type="evidence" value="ECO:0007669"/>
    <property type="project" value="TreeGrafter"/>
</dbReference>
<evidence type="ECO:0000313" key="2">
    <source>
        <dbReference type="EMBL" id="PQQ09318.1"/>
    </source>
</evidence>
<comment type="caution">
    <text evidence="2">The sequence shown here is derived from an EMBL/GenBank/DDBJ whole genome shotgun (WGS) entry which is preliminary data.</text>
</comment>
<gene>
    <name evidence="2" type="ORF">Pyn_10191</name>
</gene>
<dbReference type="STRING" id="2094558.A0A314YWU3"/>
<dbReference type="AlphaFoldDB" id="A0A314YWU3"/>
<feature type="compositionally biased region" description="Basic and acidic residues" evidence="1">
    <location>
        <begin position="183"/>
        <end position="196"/>
    </location>
</feature>
<dbReference type="EMBL" id="PJQY01000625">
    <property type="protein sequence ID" value="PQQ09318.1"/>
    <property type="molecule type" value="Genomic_DNA"/>
</dbReference>
<sequence length="262" mass="28690">MAMMVSLLPSNGDSFELIDNEGQFGWQDVASDRYYSKSKTAHQPKSNSKKHTARGIKVYQSQPALGKKKSAACQGRTTVTGADQTDPRRLSMEAAREVLLRFGVSDELIARQTRWHRIAMISKLSSEQAASGVKVQSFSSAIGGDENESGCEGNNSDLDSFAGDLENLLDAEECDQEGLGLGGDHESKHDKPDGVKGLKKRSRPSIPQTEEEIKDETAEQSRLLMDDDKTARKKKKVRFVEEEAGLAPGSQTCLVSKIQRGQ</sequence>
<feature type="region of interest" description="Disordered" evidence="1">
    <location>
        <begin position="176"/>
        <end position="232"/>
    </location>
</feature>
<organism evidence="2 3">
    <name type="scientific">Prunus yedoensis var. nudiflora</name>
    <dbReference type="NCBI Taxonomy" id="2094558"/>
    <lineage>
        <taxon>Eukaryota</taxon>
        <taxon>Viridiplantae</taxon>
        <taxon>Streptophyta</taxon>
        <taxon>Embryophyta</taxon>
        <taxon>Tracheophyta</taxon>
        <taxon>Spermatophyta</taxon>
        <taxon>Magnoliopsida</taxon>
        <taxon>eudicotyledons</taxon>
        <taxon>Gunneridae</taxon>
        <taxon>Pentapetalae</taxon>
        <taxon>rosids</taxon>
        <taxon>fabids</taxon>
        <taxon>Rosales</taxon>
        <taxon>Rosaceae</taxon>
        <taxon>Amygdaloideae</taxon>
        <taxon>Amygdaleae</taxon>
        <taxon>Prunus</taxon>
    </lineage>
</organism>
<keyword evidence="3" id="KW-1185">Reference proteome</keyword>
<dbReference type="Proteomes" id="UP000250321">
    <property type="component" value="Unassembled WGS sequence"/>
</dbReference>
<reference evidence="2 3" key="1">
    <citation type="submission" date="2018-02" db="EMBL/GenBank/DDBJ databases">
        <title>Draft genome of wild Prunus yedoensis var. nudiflora.</title>
        <authorList>
            <person name="Baek S."/>
            <person name="Kim J.-H."/>
            <person name="Choi K."/>
            <person name="Kim G.-B."/>
            <person name="Cho A."/>
            <person name="Jang H."/>
            <person name="Shin C.-H."/>
            <person name="Yu H.-J."/>
            <person name="Mun J.-H."/>
        </authorList>
    </citation>
    <scope>NUCLEOTIDE SEQUENCE [LARGE SCALE GENOMIC DNA]</scope>
    <source>
        <strain evidence="3">cv. Jeju island</strain>
        <tissue evidence="2">Leaf</tissue>
    </source>
</reference>
<dbReference type="InterPro" id="IPR040240">
    <property type="entry name" value="TAF1"/>
</dbReference>
<dbReference type="PANTHER" id="PTHR13900:SF0">
    <property type="entry name" value="TRANSCRIPTION INITIATION FACTOR TFIID SUBUNIT 1"/>
    <property type="match status" value="1"/>
</dbReference>
<evidence type="ECO:0000313" key="3">
    <source>
        <dbReference type="Proteomes" id="UP000250321"/>
    </source>
</evidence>